<dbReference type="AlphaFoldDB" id="A0A850V7S5"/>
<reference evidence="9" key="1">
    <citation type="submission" date="2019-10" db="EMBL/GenBank/DDBJ databases">
        <title>Bird 10,000 Genomes (B10K) Project - Family phase.</title>
        <authorList>
            <person name="Zhang G."/>
        </authorList>
    </citation>
    <scope>NUCLEOTIDE SEQUENCE</scope>
    <source>
        <strain evidence="9">B10K-IZ-033-78</strain>
        <tissue evidence="9">Muscle</tissue>
    </source>
</reference>
<keyword evidence="4" id="KW-0378">Hydrolase</keyword>
<dbReference type="InterPro" id="IPR004843">
    <property type="entry name" value="Calcineurin-like_PHP"/>
</dbReference>
<protein>
    <submittedName>
        <fullName evidence="9">ASM3B phosphodiesterase</fullName>
    </submittedName>
</protein>
<comment type="subcellular location">
    <subcellularLocation>
        <location evidence="1">Secreted</location>
    </subcellularLocation>
</comment>
<feature type="non-terminal residue" evidence="9">
    <location>
        <position position="464"/>
    </location>
</feature>
<dbReference type="InterPro" id="IPR045473">
    <property type="entry name" value="ASM_C"/>
</dbReference>
<dbReference type="PANTHER" id="PTHR10340:SF25">
    <property type="entry name" value="ACID SPHINGOMYELINASE-LIKE PHOSPHODIESTERASE 3B"/>
    <property type="match status" value="1"/>
</dbReference>
<evidence type="ECO:0000259" key="8">
    <source>
        <dbReference type="Pfam" id="PF19272"/>
    </source>
</evidence>
<gene>
    <name evidence="9" type="primary">Smpdl3b</name>
    <name evidence="9" type="ORF">CHLHAR_R01380</name>
</gene>
<evidence type="ECO:0000256" key="4">
    <source>
        <dbReference type="ARBA" id="ARBA00022801"/>
    </source>
</evidence>
<keyword evidence="5" id="KW-0325">Glycoprotein</keyword>
<organism evidence="9 10">
    <name type="scientific">Chloropsis hardwickii</name>
    <dbReference type="NCBI Taxonomy" id="667144"/>
    <lineage>
        <taxon>Eukaryota</taxon>
        <taxon>Metazoa</taxon>
        <taxon>Chordata</taxon>
        <taxon>Craniata</taxon>
        <taxon>Vertebrata</taxon>
        <taxon>Euteleostomi</taxon>
        <taxon>Archelosauria</taxon>
        <taxon>Archosauria</taxon>
        <taxon>Dinosauria</taxon>
        <taxon>Saurischia</taxon>
        <taxon>Theropoda</taxon>
        <taxon>Coelurosauria</taxon>
        <taxon>Aves</taxon>
        <taxon>Neognathae</taxon>
        <taxon>Neoaves</taxon>
        <taxon>Telluraves</taxon>
        <taxon>Australaves</taxon>
        <taxon>Passeriformes</taxon>
        <taxon>Corvoidea</taxon>
        <taxon>Irenidae</taxon>
        <taxon>Chloropsis</taxon>
    </lineage>
</organism>
<dbReference type="GO" id="GO:0005615">
    <property type="term" value="C:extracellular space"/>
    <property type="evidence" value="ECO:0007669"/>
    <property type="project" value="TreeGrafter"/>
</dbReference>
<dbReference type="Pfam" id="PF19272">
    <property type="entry name" value="ASMase_C"/>
    <property type="match status" value="1"/>
</dbReference>
<name>A0A850V7S5_9CORV</name>
<evidence type="ECO:0000256" key="6">
    <source>
        <dbReference type="SAM" id="SignalP"/>
    </source>
</evidence>
<feature type="domain" description="Sphingomyelin phosphodiesterase C-terminal" evidence="8">
    <location>
        <begin position="292"/>
        <end position="437"/>
    </location>
</feature>
<comment type="similarity">
    <text evidence="2">Belongs to the acid sphingomyelinase family.</text>
</comment>
<feature type="signal peptide" evidence="6">
    <location>
        <begin position="1"/>
        <end position="24"/>
    </location>
</feature>
<dbReference type="Pfam" id="PF00149">
    <property type="entry name" value="Metallophos"/>
    <property type="match status" value="1"/>
</dbReference>
<feature type="chain" id="PRO_5032365736" evidence="6">
    <location>
        <begin position="25"/>
        <end position="464"/>
    </location>
</feature>
<dbReference type="Proteomes" id="UP000640999">
    <property type="component" value="Unassembled WGS sequence"/>
</dbReference>
<evidence type="ECO:0000313" key="9">
    <source>
        <dbReference type="EMBL" id="NWH39626.1"/>
    </source>
</evidence>
<accession>A0A850V7S5</accession>
<dbReference type="OrthoDB" id="348678at2759"/>
<dbReference type="PANTHER" id="PTHR10340">
    <property type="entry name" value="SPHINGOMYELIN PHOSPHODIESTERASE"/>
    <property type="match status" value="1"/>
</dbReference>
<dbReference type="SUPFAM" id="SSF56300">
    <property type="entry name" value="Metallo-dependent phosphatases"/>
    <property type="match status" value="1"/>
</dbReference>
<keyword evidence="6" id="KW-0732">Signal</keyword>
<evidence type="ECO:0000313" key="10">
    <source>
        <dbReference type="Proteomes" id="UP000640999"/>
    </source>
</evidence>
<comment type="caution">
    <text evidence="9">The sequence shown here is derived from an EMBL/GenBank/DDBJ whole genome shotgun (WGS) entry which is preliminary data.</text>
</comment>
<evidence type="ECO:0000256" key="5">
    <source>
        <dbReference type="ARBA" id="ARBA00023180"/>
    </source>
</evidence>
<feature type="non-terminal residue" evidence="9">
    <location>
        <position position="1"/>
    </location>
</feature>
<proteinExistence type="inferred from homology"/>
<evidence type="ECO:0000259" key="7">
    <source>
        <dbReference type="Pfam" id="PF00149"/>
    </source>
</evidence>
<evidence type="ECO:0000256" key="2">
    <source>
        <dbReference type="ARBA" id="ARBA00008234"/>
    </source>
</evidence>
<dbReference type="GO" id="GO:0008081">
    <property type="term" value="F:phosphoric diester hydrolase activity"/>
    <property type="evidence" value="ECO:0007669"/>
    <property type="project" value="TreeGrafter"/>
</dbReference>
<evidence type="ECO:0000256" key="1">
    <source>
        <dbReference type="ARBA" id="ARBA00004613"/>
    </source>
</evidence>
<evidence type="ECO:0000256" key="3">
    <source>
        <dbReference type="ARBA" id="ARBA00022525"/>
    </source>
</evidence>
<dbReference type="InterPro" id="IPR029052">
    <property type="entry name" value="Metallo-depent_PP-like"/>
</dbReference>
<keyword evidence="10" id="KW-1185">Reference proteome</keyword>
<dbReference type="EMBL" id="WEIW01002193">
    <property type="protein sequence ID" value="NWH39626.1"/>
    <property type="molecule type" value="Genomic_DNA"/>
</dbReference>
<sequence>MQLTGRLAVLLWLCLLAVPLPAAGGGSGRFWHLTDLHWDPGYEAAAAAGRPCPSGGDRAGPAGPWGSYLCDSPWSLLRSAARAMRGRLPAPDFVLWTGDDTPHVPNEQLGEEKVLHIIANLTSLINETFPGTKVYAAMGNHDFHPKNQFPGKEHRIYSQTAELWRPWLSDASLPLFRAGRVQFNADFCLGALLARREIILYFSLSCHCQVTGKNAEGGKISLKVAAGAGSAGALQSCPAPGAAHCTHSGLHWERHENDKRHTGKSHCKSTSWSAQGTGLQSQFVLHFCEGAPINVMFLAPGVTPWKTTLPGVSNGANNPAIRVIEYDQDTLRVLDMVTYYLNLTRANTMSSPREEEFPVWEEEYRLTEAFQVPDGSASSMQAVLEKISSDPHYLQLYYELNSARYDLEQCQQECRVDHLCAIREVDFTKYDECVKTNSSASAASRVWLLVFCMLLGFLSPQRVL</sequence>
<feature type="domain" description="Calcineurin-like phosphoesterase" evidence="7">
    <location>
        <begin position="29"/>
        <end position="161"/>
    </location>
</feature>
<keyword evidence="3" id="KW-0964">Secreted</keyword>